<sequence>MPSRPPFPLPLLLLLPLSPSRPRFPVPPLPPSLSFPHSHFPTLDPNPKLSQNRNRGAQAIISWLARGVREYQDAGGSGGDAGSSKDKMMAAAGAGAGAGEDDDDVDELLAALGYKVRSSEMADVAQKLEQLEMAMGIGGGVAVAGAAADDGFVSHLSTDTVQYNPSDLSSWVESMLSELNAPPPPLPPAPAPPAPRLASTSSTVTGGGYFDLPPAVDSSSSTYALKPIPSPTVAASAEPSTDSARDPKRMRTGGGSTSSSSSSSSSLDGGRTRSSVVEAPPPATQAPAAANGPAVPVVVVDTQEAGIRLVHALLACAEAVQQENFTAAEALVKQIPMLASSQGGAMRKVAAYFGEALARRVYRFRPAPDNSLLDSAFADLLHAHFYESCPYLKFAHFTANQAILEAFAGCRRVHVVDFGIKQGMQWPALLQALALRPGGPPSFRLTGVGPPQPDDTDALQQVGWKLAQFAHTIRVDFQYRGLVAATLADLEPFMLQPDGEDKEDEPEVIAVNSVFELHRLLAQPGALEKVLGTVRAVRPKIITVVEQEAKHNSGSFLDRFTESLHYYSTMFDSLEGAGGGSGSGGQSADASPAAAAAAAAGGTDQVMSEVYLGRQICNVVACEGAERTERHECLEQWRSRMGRAGFEPVHLGSNAYKQASTLLALFAGGDGYRVDEKDGCLTLGWHSRPLIATSAWRIGVLDADHDARPRAWHNLPLLAGAVEAIHEHLDSDRTGLCSFLFTIPSPPHFNPQTAPDW</sequence>
<dbReference type="PROSITE" id="PS50985">
    <property type="entry name" value="GRAS"/>
    <property type="match status" value="1"/>
</dbReference>
<evidence type="ECO:0000256" key="6">
    <source>
        <dbReference type="SAM" id="MobiDB-lite"/>
    </source>
</evidence>
<feature type="region of interest" description="Disordered" evidence="6">
    <location>
        <begin position="230"/>
        <end position="291"/>
    </location>
</feature>
<dbReference type="InterPro" id="IPR005202">
    <property type="entry name" value="TF_GRAS"/>
</dbReference>
<feature type="short sequence motif" description="LXXLL motif" evidence="4">
    <location>
        <begin position="517"/>
        <end position="521"/>
    </location>
</feature>
<dbReference type="GO" id="GO:0009740">
    <property type="term" value="P:gibberellic acid mediated signaling pathway"/>
    <property type="evidence" value="ECO:0007669"/>
    <property type="project" value="UniProtKB-UniRule"/>
</dbReference>
<dbReference type="InterPro" id="IPR038088">
    <property type="entry name" value="DELLA_N_sf"/>
</dbReference>
<feature type="short sequence motif" description="VHIID" evidence="4">
    <location>
        <begin position="413"/>
        <end position="417"/>
    </location>
</feature>
<keyword evidence="5" id="KW-0539">Nucleus</keyword>
<keyword evidence="9" id="KW-1185">Reference proteome</keyword>
<dbReference type="FunFam" id="1.10.10.1290:FF:000001">
    <property type="entry name" value="DELLA protein GAI"/>
    <property type="match status" value="1"/>
</dbReference>
<dbReference type="InterPro" id="IPR021914">
    <property type="entry name" value="TF_DELLA_N"/>
</dbReference>
<dbReference type="OrthoDB" id="761920at2759"/>
<evidence type="ECO:0000256" key="3">
    <source>
        <dbReference type="ARBA" id="ARBA00023163"/>
    </source>
</evidence>
<dbReference type="GO" id="GO:0005634">
    <property type="term" value="C:nucleus"/>
    <property type="evidence" value="ECO:0007669"/>
    <property type="project" value="UniProtKB-SubCell"/>
</dbReference>
<evidence type="ECO:0000256" key="4">
    <source>
        <dbReference type="PROSITE-ProRule" id="PRU01191"/>
    </source>
</evidence>
<proteinExistence type="inferred from homology"/>
<keyword evidence="5" id="KW-0939">Gibberellin signaling pathway</keyword>
<comment type="caution">
    <text evidence="4">Lacks conserved residue(s) required for the propagation of feature annotation.</text>
</comment>
<dbReference type="Gene3D" id="1.10.10.1290">
    <property type="entry name" value="Transcriptional regulator DELLA, N-terminal domain"/>
    <property type="match status" value="1"/>
</dbReference>
<evidence type="ECO:0000256" key="1">
    <source>
        <dbReference type="ARBA" id="ARBA00010273"/>
    </source>
</evidence>
<name>A0A835FBY8_9POAL</name>
<dbReference type="Pfam" id="PF12041">
    <property type="entry name" value="DELLA"/>
    <property type="match status" value="1"/>
</dbReference>
<dbReference type="Pfam" id="PF03514">
    <property type="entry name" value="GRAS"/>
    <property type="match status" value="1"/>
</dbReference>
<feature type="short sequence motif" description="LxCxE motif" evidence="4">
    <location>
        <begin position="314"/>
        <end position="318"/>
    </location>
</feature>
<comment type="caution">
    <text evidence="8">The sequence shown here is derived from an EMBL/GenBank/DDBJ whole genome shotgun (WGS) entry which is preliminary data.</text>
</comment>
<feature type="region of interest" description="VHIID" evidence="4">
    <location>
        <begin position="382"/>
        <end position="447"/>
    </location>
</feature>
<feature type="region of interest" description="Disordered" evidence="6">
    <location>
        <begin position="179"/>
        <end position="210"/>
    </location>
</feature>
<dbReference type="PANTHER" id="PTHR31636">
    <property type="entry name" value="OSJNBA0084A10.13 PROTEIN-RELATED"/>
    <property type="match status" value="1"/>
</dbReference>
<dbReference type="AlphaFoldDB" id="A0A835FBY8"/>
<accession>A0A835FBY8</accession>
<gene>
    <name evidence="8" type="ORF">HU200_014606</name>
</gene>
<dbReference type="EMBL" id="JACEFO010001597">
    <property type="protein sequence ID" value="KAF8733759.1"/>
    <property type="molecule type" value="Genomic_DNA"/>
</dbReference>
<reference evidence="8" key="1">
    <citation type="submission" date="2020-07" db="EMBL/GenBank/DDBJ databases">
        <title>Genome sequence and genetic diversity analysis of an under-domesticated orphan crop, white fonio (Digitaria exilis).</title>
        <authorList>
            <person name="Bennetzen J.L."/>
            <person name="Chen S."/>
            <person name="Ma X."/>
            <person name="Wang X."/>
            <person name="Yssel A.E.J."/>
            <person name="Chaluvadi S.R."/>
            <person name="Johnson M."/>
            <person name="Gangashetty P."/>
            <person name="Hamidou F."/>
            <person name="Sanogo M.D."/>
            <person name="Zwaenepoel A."/>
            <person name="Wallace J."/>
            <person name="Van De Peer Y."/>
            <person name="Van Deynze A."/>
        </authorList>
    </citation>
    <scope>NUCLEOTIDE SEQUENCE</scope>
    <source>
        <tissue evidence="8">Leaves</tissue>
    </source>
</reference>
<evidence type="ECO:0000256" key="5">
    <source>
        <dbReference type="RuleBase" id="RU367159"/>
    </source>
</evidence>
<keyword evidence="2 5" id="KW-0805">Transcription regulation</keyword>
<evidence type="ECO:0000313" key="9">
    <source>
        <dbReference type="Proteomes" id="UP000636709"/>
    </source>
</evidence>
<feature type="compositionally biased region" description="Low complexity" evidence="6">
    <location>
        <begin position="257"/>
        <end position="278"/>
    </location>
</feature>
<protein>
    <recommendedName>
        <fullName evidence="5">DELLA protein</fullName>
    </recommendedName>
</protein>
<comment type="subcellular location">
    <subcellularLocation>
        <location evidence="5">Nucleus</location>
    </subcellularLocation>
</comment>
<dbReference type="Proteomes" id="UP000636709">
    <property type="component" value="Unassembled WGS sequence"/>
</dbReference>
<comment type="similarity">
    <text evidence="1 5">Belongs to the GRAS family. DELLA subfamily.</text>
</comment>
<keyword evidence="3 5" id="KW-0804">Transcription</keyword>
<comment type="function">
    <text evidence="5">Transcriptional regulator that acts as a repressor of the gibberellin (GA) signaling pathway. Probably acts by participating in large multiprotein complexes that repress transcription of GA-inducible genes.</text>
</comment>
<feature type="compositionally biased region" description="Pro residues" evidence="6">
    <location>
        <begin position="181"/>
        <end position="195"/>
    </location>
</feature>
<evidence type="ECO:0000313" key="8">
    <source>
        <dbReference type="EMBL" id="KAF8733759.1"/>
    </source>
</evidence>
<evidence type="ECO:0000259" key="7">
    <source>
        <dbReference type="Pfam" id="PF12041"/>
    </source>
</evidence>
<feature type="region of interest" description="Leucine repeat II (LRII)" evidence="4">
    <location>
        <begin position="461"/>
        <end position="493"/>
    </location>
</feature>
<comment type="domain">
    <text evidence="5">The DELLA motif is required for its GA-induced degradation.</text>
</comment>
<evidence type="ECO:0000256" key="2">
    <source>
        <dbReference type="ARBA" id="ARBA00023015"/>
    </source>
</evidence>
<organism evidence="8 9">
    <name type="scientific">Digitaria exilis</name>
    <dbReference type="NCBI Taxonomy" id="1010633"/>
    <lineage>
        <taxon>Eukaryota</taxon>
        <taxon>Viridiplantae</taxon>
        <taxon>Streptophyta</taxon>
        <taxon>Embryophyta</taxon>
        <taxon>Tracheophyta</taxon>
        <taxon>Spermatophyta</taxon>
        <taxon>Magnoliopsida</taxon>
        <taxon>Liliopsida</taxon>
        <taxon>Poales</taxon>
        <taxon>Poaceae</taxon>
        <taxon>PACMAD clade</taxon>
        <taxon>Panicoideae</taxon>
        <taxon>Panicodae</taxon>
        <taxon>Paniceae</taxon>
        <taxon>Anthephorinae</taxon>
        <taxon>Digitaria</taxon>
    </lineage>
</organism>
<dbReference type="SMART" id="SM01129">
    <property type="entry name" value="DELLA"/>
    <property type="match status" value="1"/>
</dbReference>
<feature type="region of interest" description="SAW" evidence="4">
    <location>
        <begin position="621"/>
        <end position="697"/>
    </location>
</feature>
<feature type="domain" description="Transcriptional factor DELLA N-terminal" evidence="7">
    <location>
        <begin position="106"/>
        <end position="183"/>
    </location>
</feature>